<keyword evidence="4 7" id="KW-0812">Transmembrane</keyword>
<feature type="transmembrane region" description="Helical" evidence="7">
    <location>
        <begin position="6"/>
        <end position="28"/>
    </location>
</feature>
<dbReference type="OrthoDB" id="3178203at2"/>
<protein>
    <submittedName>
        <fullName evidence="9">Polysulfide reductase</fullName>
    </submittedName>
</protein>
<evidence type="ECO:0000313" key="11">
    <source>
        <dbReference type="Proteomes" id="UP000270112"/>
    </source>
</evidence>
<feature type="transmembrane region" description="Helical" evidence="7">
    <location>
        <begin position="187"/>
        <end position="209"/>
    </location>
</feature>
<reference evidence="11" key="2">
    <citation type="submission" date="2018-05" db="EMBL/GenBank/DDBJ databases">
        <title>Genome Sequencing of selected type strains of the family Eggerthellaceae.</title>
        <authorList>
            <person name="Danylec N."/>
            <person name="Stoll D.A."/>
            <person name="Doetsch A."/>
            <person name="Huch M."/>
        </authorList>
    </citation>
    <scope>NUCLEOTIDE SEQUENCE [LARGE SCALE GENOMIC DNA]</scope>
    <source>
        <strain evidence="11">DSM 16107</strain>
    </source>
</reference>
<feature type="transmembrane region" description="Helical" evidence="7">
    <location>
        <begin position="117"/>
        <end position="142"/>
    </location>
</feature>
<accession>A0A3N0IX91</accession>
<sequence length="287" mass="29426">MFSPLIVIYLFLAGAGCGAFVAAVYLSWRARTVPGLAKPLGRIALPALVASCGMVAVGATCLLLDLGRPELALEVLLNPAGSVLSVGAWALVAFVGAAVLLIACNTKALRLGRGAVLAVKTAGCASAVVVMVYSGLFLSTIWTLPFLGSPLVPVLFVCSSLSCGGGVLLILPLVCDAPSGVLFRAVARVDAVLLVLEALALTALLLLAMTDPLSSAAAARLVTGDLAPVFWSALAVAGLAAPFVLELAFYRADARTSACIGILLLLGGFFLRYCLCVAPFMELISYL</sequence>
<comment type="caution">
    <text evidence="9">The sequence shown here is derived from an EMBL/GenBank/DDBJ whole genome shotgun (WGS) entry which is preliminary data.</text>
</comment>
<dbReference type="Pfam" id="PF03916">
    <property type="entry name" value="NrfD"/>
    <property type="match status" value="1"/>
</dbReference>
<reference evidence="8 10" key="1">
    <citation type="journal article" date="2018" name="Elife">
        <title>Discovery and characterization of a prevalent human gut bacterial enzyme sufficient for the inactivation of a family of plant toxins.</title>
        <authorList>
            <person name="Koppel N."/>
            <person name="Bisanz J.E."/>
            <person name="Pandelia M.E."/>
            <person name="Turnbaugh P.J."/>
            <person name="Balskus E.P."/>
        </authorList>
    </citation>
    <scope>NUCLEOTIDE SEQUENCE [LARGE SCALE GENOMIC DNA]</scope>
    <source>
        <strain evidence="8 10">DSM 16107</strain>
    </source>
</reference>
<evidence type="ECO:0000256" key="7">
    <source>
        <dbReference type="SAM" id="Phobius"/>
    </source>
</evidence>
<dbReference type="InterPro" id="IPR052049">
    <property type="entry name" value="Electron_transfer_protein"/>
</dbReference>
<reference evidence="9" key="3">
    <citation type="journal article" date="2019" name="Microbiol. Resour. Announc.">
        <title>Draft Genome Sequences of Type Strains of Gordonibacter faecihominis, Paraeggerthella hongkongensis, Parvibacter caecicola,Slackia equolifaciens, Slackia faecicanis, and Slackia isoflavoniconvertens.</title>
        <authorList>
            <person name="Danylec N."/>
            <person name="Stoll D.A."/>
            <person name="Dotsch A."/>
            <person name="Huch M."/>
        </authorList>
    </citation>
    <scope>NUCLEOTIDE SEQUENCE</scope>
    <source>
        <strain evidence="9">DSM 16107</strain>
    </source>
</reference>
<dbReference type="Proteomes" id="UP000253817">
    <property type="component" value="Unassembled WGS sequence"/>
</dbReference>
<dbReference type="EMBL" id="PPTT01000014">
    <property type="protein sequence ID" value="RDB68666.1"/>
    <property type="molecule type" value="Genomic_DNA"/>
</dbReference>
<dbReference type="Gene3D" id="1.20.1630.10">
    <property type="entry name" value="Formate dehydrogenase/DMSO reductase domain"/>
    <property type="match status" value="1"/>
</dbReference>
<evidence type="ECO:0000256" key="2">
    <source>
        <dbReference type="ARBA" id="ARBA00008929"/>
    </source>
</evidence>
<feature type="transmembrane region" description="Helical" evidence="7">
    <location>
        <begin position="262"/>
        <end position="281"/>
    </location>
</feature>
<keyword evidence="6 7" id="KW-0472">Membrane</keyword>
<dbReference type="InterPro" id="IPR005614">
    <property type="entry name" value="NrfD-like"/>
</dbReference>
<organism evidence="9 11">
    <name type="scientific">Eggerthella sinensis</name>
    <dbReference type="NCBI Taxonomy" id="242230"/>
    <lineage>
        <taxon>Bacteria</taxon>
        <taxon>Bacillati</taxon>
        <taxon>Actinomycetota</taxon>
        <taxon>Coriobacteriia</taxon>
        <taxon>Eggerthellales</taxon>
        <taxon>Eggerthellaceae</taxon>
        <taxon>Eggerthella</taxon>
    </lineage>
</organism>
<dbReference type="PANTHER" id="PTHR34856">
    <property type="entry name" value="PROTEIN NRFD"/>
    <property type="match status" value="1"/>
</dbReference>
<comment type="subcellular location">
    <subcellularLocation>
        <location evidence="1">Cell membrane</location>
        <topology evidence="1">Multi-pass membrane protein</topology>
    </subcellularLocation>
</comment>
<feature type="transmembrane region" description="Helical" evidence="7">
    <location>
        <begin position="229"/>
        <end position="250"/>
    </location>
</feature>
<keyword evidence="5 7" id="KW-1133">Transmembrane helix</keyword>
<dbReference type="Proteomes" id="UP000270112">
    <property type="component" value="Unassembled WGS sequence"/>
</dbReference>
<evidence type="ECO:0000256" key="4">
    <source>
        <dbReference type="ARBA" id="ARBA00022692"/>
    </source>
</evidence>
<evidence type="ECO:0000256" key="3">
    <source>
        <dbReference type="ARBA" id="ARBA00022475"/>
    </source>
</evidence>
<keyword evidence="3" id="KW-1003">Cell membrane</keyword>
<dbReference type="PANTHER" id="PTHR34856:SF2">
    <property type="entry name" value="PROTEIN NRFD"/>
    <property type="match status" value="1"/>
</dbReference>
<dbReference type="GO" id="GO:0005886">
    <property type="term" value="C:plasma membrane"/>
    <property type="evidence" value="ECO:0007669"/>
    <property type="project" value="UniProtKB-SubCell"/>
</dbReference>
<dbReference type="RefSeq" id="WP_114546476.1">
    <property type="nucleotide sequence ID" value="NZ_PPTT01000014.1"/>
</dbReference>
<evidence type="ECO:0000313" key="9">
    <source>
        <dbReference type="EMBL" id="RNM41326.1"/>
    </source>
</evidence>
<name>A0A3N0IX91_9ACTN</name>
<dbReference type="EMBL" id="QICC01000040">
    <property type="protein sequence ID" value="RNM41326.1"/>
    <property type="molecule type" value="Genomic_DNA"/>
</dbReference>
<evidence type="ECO:0000256" key="5">
    <source>
        <dbReference type="ARBA" id="ARBA00022989"/>
    </source>
</evidence>
<proteinExistence type="inferred from homology"/>
<evidence type="ECO:0000256" key="6">
    <source>
        <dbReference type="ARBA" id="ARBA00023136"/>
    </source>
</evidence>
<feature type="transmembrane region" description="Helical" evidence="7">
    <location>
        <begin position="154"/>
        <end position="175"/>
    </location>
</feature>
<feature type="transmembrane region" description="Helical" evidence="7">
    <location>
        <begin position="86"/>
        <end position="105"/>
    </location>
</feature>
<keyword evidence="10" id="KW-1185">Reference proteome</keyword>
<dbReference type="AlphaFoldDB" id="A0A3N0IX91"/>
<evidence type="ECO:0000313" key="10">
    <source>
        <dbReference type="Proteomes" id="UP000253817"/>
    </source>
</evidence>
<evidence type="ECO:0000313" key="8">
    <source>
        <dbReference type="EMBL" id="RDB68666.1"/>
    </source>
</evidence>
<comment type="similarity">
    <text evidence="2">Belongs to the NrfD family.</text>
</comment>
<gene>
    <name evidence="8" type="ORF">C1876_09440</name>
    <name evidence="9" type="ORF">DMP09_10120</name>
</gene>
<evidence type="ECO:0000256" key="1">
    <source>
        <dbReference type="ARBA" id="ARBA00004651"/>
    </source>
</evidence>
<feature type="transmembrane region" description="Helical" evidence="7">
    <location>
        <begin position="40"/>
        <end position="66"/>
    </location>
</feature>